<comment type="caution">
    <text evidence="1">The sequence shown here is derived from an EMBL/GenBank/DDBJ whole genome shotgun (WGS) entry which is preliminary data.</text>
</comment>
<reference evidence="1 2" key="1">
    <citation type="submission" date="2016-04" db="EMBL/GenBank/DDBJ databases">
        <title>ATOL: Assembling a taxonomically balanced genome-scale reconstruction of the evolutionary history of the Enterobacteriaceae.</title>
        <authorList>
            <person name="Plunkett G.III."/>
            <person name="Neeno-Eckwall E.C."/>
            <person name="Glasner J.D."/>
            <person name="Perna N.T."/>
        </authorList>
    </citation>
    <scope>NUCLEOTIDE SEQUENCE [LARGE SCALE GENOMIC DNA]</scope>
    <source>
        <strain evidence="1 2">ATCC 51605</strain>
    </source>
</reference>
<dbReference type="InterPro" id="IPR037210">
    <property type="entry name" value="YoaC-like_sf"/>
</dbReference>
<keyword evidence="2" id="KW-1185">Reference proteome</keyword>
<accession>A0A1B7IK52</accession>
<name>A0A1B7IK52_9ENTR</name>
<dbReference type="InterPro" id="IPR015079">
    <property type="entry name" value="DUF1889"/>
</dbReference>
<evidence type="ECO:0000313" key="2">
    <source>
        <dbReference type="Proteomes" id="UP000078410"/>
    </source>
</evidence>
<evidence type="ECO:0000313" key="1">
    <source>
        <dbReference type="EMBL" id="OAT29825.1"/>
    </source>
</evidence>
<organism evidence="1 2">
    <name type="scientific">Buttiauxella brennerae ATCC 51605</name>
    <dbReference type="NCBI Taxonomy" id="1354251"/>
    <lineage>
        <taxon>Bacteria</taxon>
        <taxon>Pseudomonadati</taxon>
        <taxon>Pseudomonadota</taxon>
        <taxon>Gammaproteobacteria</taxon>
        <taxon>Enterobacterales</taxon>
        <taxon>Enterobacteriaceae</taxon>
        <taxon>Buttiauxella</taxon>
    </lineage>
</organism>
<dbReference type="Pfam" id="PF08986">
    <property type="entry name" value="DUF1889"/>
    <property type="match status" value="1"/>
</dbReference>
<dbReference type="PATRIC" id="fig|1354251.4.peg.3462"/>
<dbReference type="SUPFAM" id="SSF140670">
    <property type="entry name" value="YoaC-like"/>
    <property type="match status" value="1"/>
</dbReference>
<dbReference type="OrthoDB" id="9154053at2"/>
<dbReference type="Gene3D" id="1.20.1290.30">
    <property type="match status" value="1"/>
</dbReference>
<dbReference type="AlphaFoldDB" id="A0A1B7IK52"/>
<protein>
    <submittedName>
        <fullName evidence="1">Putative cytoplasmic protein</fullName>
    </submittedName>
</protein>
<sequence>MPAVIEKALDYIGGMNTSASTPHSMDESTAKGIFKYLNELGVPASADDVTARANQEGWNTEFTKKVAGWADKIKSGNRVVIKNPEYFSAYMQEQLRSLAEAEYSHTE</sequence>
<proteinExistence type="predicted"/>
<dbReference type="Proteomes" id="UP000078410">
    <property type="component" value="Unassembled WGS sequence"/>
</dbReference>
<dbReference type="EMBL" id="LXER01000029">
    <property type="protein sequence ID" value="OAT29825.1"/>
    <property type="molecule type" value="Genomic_DNA"/>
</dbReference>
<gene>
    <name evidence="1" type="ORF">M975_3365</name>
</gene>
<dbReference type="RefSeq" id="WP_064561067.1">
    <property type="nucleotide sequence ID" value="NZ_LXER01000029.1"/>
</dbReference>